<evidence type="ECO:0000313" key="2">
    <source>
        <dbReference type="Proteomes" id="UP000298416"/>
    </source>
</evidence>
<organism evidence="1">
    <name type="scientific">Salvia splendens</name>
    <name type="common">Scarlet sage</name>
    <dbReference type="NCBI Taxonomy" id="180675"/>
    <lineage>
        <taxon>Eukaryota</taxon>
        <taxon>Viridiplantae</taxon>
        <taxon>Streptophyta</taxon>
        <taxon>Embryophyta</taxon>
        <taxon>Tracheophyta</taxon>
        <taxon>Spermatophyta</taxon>
        <taxon>Magnoliopsida</taxon>
        <taxon>eudicotyledons</taxon>
        <taxon>Gunneridae</taxon>
        <taxon>Pentapetalae</taxon>
        <taxon>asterids</taxon>
        <taxon>lamiids</taxon>
        <taxon>Lamiales</taxon>
        <taxon>Lamiaceae</taxon>
        <taxon>Nepetoideae</taxon>
        <taxon>Mentheae</taxon>
        <taxon>Salviinae</taxon>
        <taxon>Salvia</taxon>
        <taxon>Salvia subgen. Calosphace</taxon>
        <taxon>core Calosphace</taxon>
    </lineage>
</organism>
<sequence length="213" mass="23817">MTWATILSTLGDTHGFPSRVIEQILSNNISSFSQLNLHQYRNGITSNRQCDGWNEARSVNNLGMAELLRTEQLGHSSKFYSGYKECNMRLPVVKYDDRIRLQCLKLLDDQIFSHGVPRLKPNANAAAAIPMLAPIVKKSGEASDWTANWNGDYAPLAGGRKQVSERWIGMRNENGKGRACLQRTLGLSPNDDGNMIEVVPCHTQGRELVLENF</sequence>
<reference evidence="1" key="1">
    <citation type="submission" date="2018-01" db="EMBL/GenBank/DDBJ databases">
        <authorList>
            <person name="Mao J.F."/>
        </authorList>
    </citation>
    <scope>NUCLEOTIDE SEQUENCE</scope>
    <source>
        <strain evidence="1">Huo1</strain>
        <tissue evidence="1">Leaf</tissue>
    </source>
</reference>
<evidence type="ECO:0000313" key="1">
    <source>
        <dbReference type="EMBL" id="KAG6389005.1"/>
    </source>
</evidence>
<reference evidence="1" key="2">
    <citation type="submission" date="2020-08" db="EMBL/GenBank/DDBJ databases">
        <title>Plant Genome Project.</title>
        <authorList>
            <person name="Zhang R.-G."/>
        </authorList>
    </citation>
    <scope>NUCLEOTIDE SEQUENCE</scope>
    <source>
        <strain evidence="1">Huo1</strain>
        <tissue evidence="1">Leaf</tissue>
    </source>
</reference>
<dbReference type="AlphaFoldDB" id="A0A8X8W6M1"/>
<protein>
    <submittedName>
        <fullName evidence="1">Uncharacterized protein</fullName>
    </submittedName>
</protein>
<name>A0A8X8W6M1_SALSN</name>
<proteinExistence type="predicted"/>
<accession>A0A8X8W6M1</accession>
<dbReference type="EMBL" id="PNBA02000020">
    <property type="protein sequence ID" value="KAG6389005.1"/>
    <property type="molecule type" value="Genomic_DNA"/>
</dbReference>
<dbReference type="Proteomes" id="UP000298416">
    <property type="component" value="Unassembled WGS sequence"/>
</dbReference>
<keyword evidence="2" id="KW-1185">Reference proteome</keyword>
<comment type="caution">
    <text evidence="1">The sequence shown here is derived from an EMBL/GenBank/DDBJ whole genome shotgun (WGS) entry which is preliminary data.</text>
</comment>
<gene>
    <name evidence="1" type="ORF">SASPL_150442</name>
</gene>